<dbReference type="OMA" id="QAANIMA"/>
<dbReference type="OrthoDB" id="2757331at2759"/>
<proteinExistence type="predicted"/>
<protein>
    <recommendedName>
        <fullName evidence="3">F-box domain-containing protein</fullName>
    </recommendedName>
</protein>
<dbReference type="HOGENOM" id="CLU_641143_0_0_1"/>
<evidence type="ECO:0000313" key="1">
    <source>
        <dbReference type="EMBL" id="CDO72154.1"/>
    </source>
</evidence>
<reference evidence="1" key="1">
    <citation type="submission" date="2014-01" db="EMBL/GenBank/DDBJ databases">
        <title>The genome of the white-rot fungus Pycnoporus cinnabarinus: a basidiomycete model with a versatile arsenal for lignocellulosic biomass breakdown.</title>
        <authorList>
            <person name="Levasseur A."/>
            <person name="Lomascolo A."/>
            <person name="Ruiz-Duenas F.J."/>
            <person name="Uzan E."/>
            <person name="Piumi F."/>
            <person name="Kues U."/>
            <person name="Ram A.F.J."/>
            <person name="Murat C."/>
            <person name="Haon M."/>
            <person name="Benoit I."/>
            <person name="Arfi Y."/>
            <person name="Chevret D."/>
            <person name="Drula E."/>
            <person name="Kwon M.J."/>
            <person name="Gouret P."/>
            <person name="Lesage-Meessen L."/>
            <person name="Lombard V."/>
            <person name="Mariette J."/>
            <person name="Noirot C."/>
            <person name="Park J."/>
            <person name="Patyshakuliyeva A."/>
            <person name="Wieneger R.A.B."/>
            <person name="Wosten H.A.B."/>
            <person name="Martin F."/>
            <person name="Coutinho P.M."/>
            <person name="de Vries R."/>
            <person name="Martinez A.T."/>
            <person name="Klopp C."/>
            <person name="Pontarotti P."/>
            <person name="Henrissat B."/>
            <person name="Record E."/>
        </authorList>
    </citation>
    <scope>NUCLEOTIDE SEQUENCE [LARGE SCALE GENOMIC DNA]</scope>
    <source>
        <strain evidence="1">BRFM137</strain>
    </source>
</reference>
<comment type="caution">
    <text evidence="1">The sequence shown here is derived from an EMBL/GenBank/DDBJ whole genome shotgun (WGS) entry which is preliminary data.</text>
</comment>
<evidence type="ECO:0000313" key="2">
    <source>
        <dbReference type="Proteomes" id="UP000029665"/>
    </source>
</evidence>
<gene>
    <name evidence="1" type="ORF">BN946_scf184970.g6</name>
</gene>
<sequence length="465" mass="52470">MANSESLRDEWKEEAFSLQLAAVKRASDGLRVALRSMPALRSIVMSIDMSISVEVNLASSHGLPGISPYFLEAILSTPQLQHLAIFGPLCHPNDVLPQDVTFHSLARLTSFNYQLEHERSVAQVSVAEKKQISLILGRVHDHLERLSVPSACVVIDEMAIWQWPLLEELTIHGEKAPSSTPLSLLLSKMPRLRFASLMLADPAREDLPPACHSSLDPQFLWRDLEVLSIAHPNPEDEMYAHLSHDLQELSLRCWPRHYKHQTPFRESVFTKGVQWTSPLLSSSEMLRILSKIEAPRLTVLEIEYRADSTGTQLLRHIGAAFPSLIILRIHRYRMTAQEVLPLVEIGRTLSTLQQLEVLMLHLDFADLPDVKLFKRWGSLSPVGEKQLRDSDAALAQAANIMAQVLAPSLECIFFLRPFIGGVSQWVPFRIVRTPDDQAGDRVTAIYESPHLSEIRAYRYLAQSDE</sequence>
<name>A0A060SIU0_PYCCI</name>
<dbReference type="AlphaFoldDB" id="A0A060SIU0"/>
<dbReference type="Proteomes" id="UP000029665">
    <property type="component" value="Unassembled WGS sequence"/>
</dbReference>
<accession>A0A060SIU0</accession>
<dbReference type="Gene3D" id="3.80.10.10">
    <property type="entry name" value="Ribonuclease Inhibitor"/>
    <property type="match status" value="1"/>
</dbReference>
<keyword evidence="2" id="KW-1185">Reference proteome</keyword>
<dbReference type="InterPro" id="IPR032675">
    <property type="entry name" value="LRR_dom_sf"/>
</dbReference>
<dbReference type="EMBL" id="CCBP010000111">
    <property type="protein sequence ID" value="CDO72154.1"/>
    <property type="molecule type" value="Genomic_DNA"/>
</dbReference>
<evidence type="ECO:0008006" key="3">
    <source>
        <dbReference type="Google" id="ProtNLM"/>
    </source>
</evidence>
<dbReference type="SUPFAM" id="SSF52047">
    <property type="entry name" value="RNI-like"/>
    <property type="match status" value="1"/>
</dbReference>
<organism evidence="1 2">
    <name type="scientific">Pycnoporus cinnabarinus</name>
    <name type="common">Cinnabar-red polypore</name>
    <name type="synonym">Trametes cinnabarina</name>
    <dbReference type="NCBI Taxonomy" id="5643"/>
    <lineage>
        <taxon>Eukaryota</taxon>
        <taxon>Fungi</taxon>
        <taxon>Dikarya</taxon>
        <taxon>Basidiomycota</taxon>
        <taxon>Agaricomycotina</taxon>
        <taxon>Agaricomycetes</taxon>
        <taxon>Polyporales</taxon>
        <taxon>Polyporaceae</taxon>
        <taxon>Trametes</taxon>
    </lineage>
</organism>